<dbReference type="Gene3D" id="3.40.50.800">
    <property type="entry name" value="Anticodon-binding domain"/>
    <property type="match status" value="1"/>
</dbReference>
<dbReference type="STRING" id="48256.CLHUN_36870"/>
<comment type="subcellular location">
    <subcellularLocation>
        <location evidence="1 10">Cytoplasm</location>
    </subcellularLocation>
</comment>
<evidence type="ECO:0000256" key="4">
    <source>
        <dbReference type="ARBA" id="ARBA00022598"/>
    </source>
</evidence>
<evidence type="ECO:0000256" key="8">
    <source>
        <dbReference type="ARBA" id="ARBA00023146"/>
    </source>
</evidence>
<dbReference type="EC" id="6.1.1.15" evidence="10"/>
<dbReference type="CDD" id="cd00861">
    <property type="entry name" value="ProRS_anticodon_short"/>
    <property type="match status" value="1"/>
</dbReference>
<comment type="similarity">
    <text evidence="10">Belongs to the class-II aminoacyl-tRNA synthetase family. ProS type 1 subfamily.</text>
</comment>
<dbReference type="PRINTS" id="PR01046">
    <property type="entry name" value="TRNASYNTHPRO"/>
</dbReference>
<dbReference type="GO" id="GO:0006433">
    <property type="term" value="P:prolyl-tRNA aminoacylation"/>
    <property type="evidence" value="ECO:0007669"/>
    <property type="project" value="UniProtKB-UniRule"/>
</dbReference>
<dbReference type="Pfam" id="PF03129">
    <property type="entry name" value="HGTP_anticodon"/>
    <property type="match status" value="1"/>
</dbReference>
<keyword evidence="4 10" id="KW-0436">Ligase</keyword>
<evidence type="ECO:0000256" key="9">
    <source>
        <dbReference type="ARBA" id="ARBA00047671"/>
    </source>
</evidence>
<dbReference type="EMBL" id="MZGX01000029">
    <property type="protein sequence ID" value="OPX42390.1"/>
    <property type="molecule type" value="Genomic_DNA"/>
</dbReference>
<evidence type="ECO:0000256" key="7">
    <source>
        <dbReference type="ARBA" id="ARBA00022917"/>
    </source>
</evidence>
<dbReference type="PANTHER" id="PTHR42753">
    <property type="entry name" value="MITOCHONDRIAL RIBOSOME PROTEIN L39/PROLYL-TRNA LIGASE FAMILY MEMBER"/>
    <property type="match status" value="1"/>
</dbReference>
<evidence type="ECO:0000313" key="12">
    <source>
        <dbReference type="EMBL" id="OPX42390.1"/>
    </source>
</evidence>
<comment type="domain">
    <text evidence="10">Consists of three domains: the N-terminal catalytic domain, the editing domain and the C-terminal anticodon-binding domain.</text>
</comment>
<comment type="subunit">
    <text evidence="2 10">Homodimer.</text>
</comment>
<dbReference type="InterPro" id="IPR045864">
    <property type="entry name" value="aa-tRNA-synth_II/BPL/LPL"/>
</dbReference>
<evidence type="ECO:0000256" key="6">
    <source>
        <dbReference type="ARBA" id="ARBA00022840"/>
    </source>
</evidence>
<dbReference type="CDD" id="cd04334">
    <property type="entry name" value="ProRS-INS"/>
    <property type="match status" value="1"/>
</dbReference>
<comment type="caution">
    <text evidence="12">The sequence shown here is derived from an EMBL/GenBank/DDBJ whole genome shotgun (WGS) entry which is preliminary data.</text>
</comment>
<dbReference type="SUPFAM" id="SSF52954">
    <property type="entry name" value="Class II aaRS ABD-related"/>
    <property type="match status" value="1"/>
</dbReference>
<dbReference type="InterPro" id="IPR050062">
    <property type="entry name" value="Pro-tRNA_synthetase"/>
</dbReference>
<dbReference type="PANTHER" id="PTHR42753:SF2">
    <property type="entry name" value="PROLINE--TRNA LIGASE"/>
    <property type="match status" value="1"/>
</dbReference>
<dbReference type="InterPro" id="IPR023717">
    <property type="entry name" value="Pro-tRNA-Synthase_IIa_type1"/>
</dbReference>
<evidence type="ECO:0000256" key="10">
    <source>
        <dbReference type="HAMAP-Rule" id="MF_01569"/>
    </source>
</evidence>
<dbReference type="SUPFAM" id="SSF55826">
    <property type="entry name" value="YbaK/ProRS associated domain"/>
    <property type="match status" value="1"/>
</dbReference>
<dbReference type="Pfam" id="PF04073">
    <property type="entry name" value="tRNA_edit"/>
    <property type="match status" value="1"/>
</dbReference>
<protein>
    <recommendedName>
        <fullName evidence="10">Proline--tRNA ligase</fullName>
        <ecNumber evidence="10">6.1.1.15</ecNumber>
    </recommendedName>
    <alternativeName>
        <fullName evidence="10">Prolyl-tRNA synthetase</fullName>
        <shortName evidence="10">ProRS</shortName>
    </alternativeName>
</protein>
<dbReference type="NCBIfam" id="NF006625">
    <property type="entry name" value="PRK09194.1"/>
    <property type="match status" value="1"/>
</dbReference>
<dbReference type="Pfam" id="PF00587">
    <property type="entry name" value="tRNA-synt_2b"/>
    <property type="match status" value="1"/>
</dbReference>
<proteinExistence type="inferred from homology"/>
<dbReference type="GO" id="GO:0004827">
    <property type="term" value="F:proline-tRNA ligase activity"/>
    <property type="evidence" value="ECO:0007669"/>
    <property type="project" value="UniProtKB-UniRule"/>
</dbReference>
<dbReference type="Gene3D" id="3.30.930.10">
    <property type="entry name" value="Bira Bifunctional Protein, Domain 2"/>
    <property type="match status" value="2"/>
</dbReference>
<dbReference type="InterPro" id="IPR004154">
    <property type="entry name" value="Anticodon-bd"/>
</dbReference>
<comment type="catalytic activity">
    <reaction evidence="9 10">
        <text>tRNA(Pro) + L-proline + ATP = L-prolyl-tRNA(Pro) + AMP + diphosphate</text>
        <dbReference type="Rhea" id="RHEA:14305"/>
        <dbReference type="Rhea" id="RHEA-COMP:9700"/>
        <dbReference type="Rhea" id="RHEA-COMP:9702"/>
        <dbReference type="ChEBI" id="CHEBI:30616"/>
        <dbReference type="ChEBI" id="CHEBI:33019"/>
        <dbReference type="ChEBI" id="CHEBI:60039"/>
        <dbReference type="ChEBI" id="CHEBI:78442"/>
        <dbReference type="ChEBI" id="CHEBI:78532"/>
        <dbReference type="ChEBI" id="CHEBI:456215"/>
        <dbReference type="EC" id="6.1.1.15"/>
    </reaction>
</comment>
<dbReference type="InterPro" id="IPR004500">
    <property type="entry name" value="Pro-tRNA-synth_IIa_bac-type"/>
</dbReference>
<keyword evidence="5 10" id="KW-0547">Nucleotide-binding</keyword>
<evidence type="ECO:0000256" key="1">
    <source>
        <dbReference type="ARBA" id="ARBA00004496"/>
    </source>
</evidence>
<evidence type="ECO:0000256" key="2">
    <source>
        <dbReference type="ARBA" id="ARBA00011738"/>
    </source>
</evidence>
<reference evidence="12 13" key="1">
    <citation type="submission" date="2017-03" db="EMBL/GenBank/DDBJ databases">
        <title>Genome sequence of Clostridium hungatei DSM 14427.</title>
        <authorList>
            <person name="Poehlein A."/>
            <person name="Daniel R."/>
        </authorList>
    </citation>
    <scope>NUCLEOTIDE SEQUENCE [LARGE SCALE GENOMIC DNA]</scope>
    <source>
        <strain evidence="12 13">DSM 14427</strain>
    </source>
</reference>
<dbReference type="PROSITE" id="PS50862">
    <property type="entry name" value="AA_TRNA_LIGASE_II"/>
    <property type="match status" value="1"/>
</dbReference>
<keyword evidence="13" id="KW-1185">Reference proteome</keyword>
<dbReference type="SUPFAM" id="SSF55681">
    <property type="entry name" value="Class II aaRS and biotin synthetases"/>
    <property type="match status" value="1"/>
</dbReference>
<keyword evidence="7 10" id="KW-0648">Protein biosynthesis</keyword>
<comment type="function">
    <text evidence="10">Catalyzes the attachment of proline to tRNA(Pro) in a two-step reaction: proline is first activated by ATP to form Pro-AMP and then transferred to the acceptor end of tRNA(Pro). As ProRS can inadvertently accommodate and process non-cognate amino acids such as alanine and cysteine, to avoid such errors it has two additional distinct editing activities against alanine. One activity is designated as 'pretransfer' editing and involves the tRNA(Pro)-independent hydrolysis of activated Ala-AMP. The other activity is designated 'posttransfer' editing and involves deacylation of mischarged Ala-tRNA(Pro). The misacylated Cys-tRNA(Pro) is not edited by ProRS.</text>
</comment>
<dbReference type="GO" id="GO:0016740">
    <property type="term" value="F:transferase activity"/>
    <property type="evidence" value="ECO:0007669"/>
    <property type="project" value="UniProtKB-ARBA"/>
</dbReference>
<gene>
    <name evidence="12" type="primary">proS_2</name>
    <name evidence="10" type="synonym">proS</name>
    <name evidence="12" type="ORF">CLHUN_36870</name>
</gene>
<dbReference type="InterPro" id="IPR002316">
    <property type="entry name" value="Pro-tRNA-ligase_IIa"/>
</dbReference>
<dbReference type="InterPro" id="IPR007214">
    <property type="entry name" value="YbaK/aa-tRNA-synth-assoc-dom"/>
</dbReference>
<evidence type="ECO:0000259" key="11">
    <source>
        <dbReference type="PROSITE" id="PS50862"/>
    </source>
</evidence>
<evidence type="ECO:0000256" key="3">
    <source>
        <dbReference type="ARBA" id="ARBA00022490"/>
    </source>
</evidence>
<dbReference type="InterPro" id="IPR036754">
    <property type="entry name" value="YbaK/aa-tRNA-synt-asso_dom_sf"/>
</dbReference>
<name>A0A1V4SEW4_RUMHU</name>
<dbReference type="AlphaFoldDB" id="A0A1V4SEW4"/>
<evidence type="ECO:0000313" key="13">
    <source>
        <dbReference type="Proteomes" id="UP000191554"/>
    </source>
</evidence>
<keyword evidence="8 10" id="KW-0030">Aminoacyl-tRNA synthetase</keyword>
<dbReference type="GO" id="GO:0140096">
    <property type="term" value="F:catalytic activity, acting on a protein"/>
    <property type="evidence" value="ECO:0007669"/>
    <property type="project" value="UniProtKB-ARBA"/>
</dbReference>
<feature type="domain" description="Aminoacyl-transfer RNA synthetases class-II family profile" evidence="11">
    <location>
        <begin position="48"/>
        <end position="472"/>
    </location>
</feature>
<dbReference type="GO" id="GO:0005829">
    <property type="term" value="C:cytosol"/>
    <property type="evidence" value="ECO:0007669"/>
    <property type="project" value="TreeGrafter"/>
</dbReference>
<evidence type="ECO:0000256" key="5">
    <source>
        <dbReference type="ARBA" id="ARBA00022741"/>
    </source>
</evidence>
<dbReference type="GO" id="GO:0005524">
    <property type="term" value="F:ATP binding"/>
    <property type="evidence" value="ECO:0007669"/>
    <property type="project" value="UniProtKB-UniRule"/>
</dbReference>
<dbReference type="Proteomes" id="UP000191554">
    <property type="component" value="Unassembled WGS sequence"/>
</dbReference>
<dbReference type="OrthoDB" id="9809052at2"/>
<dbReference type="RefSeq" id="WP_080066141.1">
    <property type="nucleotide sequence ID" value="NZ_MZGX01000029.1"/>
</dbReference>
<dbReference type="InterPro" id="IPR036621">
    <property type="entry name" value="Anticodon-bd_dom_sf"/>
</dbReference>
<organism evidence="12 13">
    <name type="scientific">Ruminiclostridium hungatei</name>
    <name type="common">Clostridium hungatei</name>
    <dbReference type="NCBI Taxonomy" id="48256"/>
    <lineage>
        <taxon>Bacteria</taxon>
        <taxon>Bacillati</taxon>
        <taxon>Bacillota</taxon>
        <taxon>Clostridia</taxon>
        <taxon>Eubacteriales</taxon>
        <taxon>Oscillospiraceae</taxon>
        <taxon>Ruminiclostridium</taxon>
    </lineage>
</organism>
<accession>A0A1V4SEW4</accession>
<dbReference type="InterPro" id="IPR002314">
    <property type="entry name" value="aa-tRNA-synt_IIb"/>
</dbReference>
<dbReference type="NCBIfam" id="TIGR00409">
    <property type="entry name" value="proS_fam_II"/>
    <property type="match status" value="1"/>
</dbReference>
<dbReference type="GO" id="GO:0002161">
    <property type="term" value="F:aminoacyl-tRNA deacylase activity"/>
    <property type="evidence" value="ECO:0007669"/>
    <property type="project" value="InterPro"/>
</dbReference>
<dbReference type="InterPro" id="IPR006195">
    <property type="entry name" value="aa-tRNA-synth_II"/>
</dbReference>
<dbReference type="HAMAP" id="MF_01569">
    <property type="entry name" value="Pro_tRNA_synth_type1"/>
    <property type="match status" value="1"/>
</dbReference>
<keyword evidence="6 10" id="KW-0067">ATP-binding</keyword>
<dbReference type="InterPro" id="IPR044140">
    <property type="entry name" value="ProRS_anticodon_short"/>
</dbReference>
<sequence>MLLSRLLGERLKEKPGEASIISHIYLLRGGYVRQVANGIYSMLLPAKRIAMKIENIIREEMDRIDGQEVLFPVVLPAELWQESGRFDSVGSELLRIKDRSGRDMLLGMTHEEAAVHLARSEAMTYTKYPFMIYQLQTKFRDEPRSRGGLIRVREFTMKDAYSFHTTQEDLELYYEKVYEAYHKIFKRVGLPQVVSVASDTGMMGGKVAHEYMLLAESGEDSIVICDSCGYRANMEVAESESPHPAKSENHLSWDDRKIAEVYTPDMKSIEEVCRFLKVEASQLIKAAVFSVEDSKKPLIVFIRGDLQVNEAKLKRVVKANVFPYDERENDGSGICFGFIGTQGIDTENNTVLFDESLKGEASMVTGANKTDYHLTGIEVDRDIAPESFVEVSKVNAGDTCTKCGGKLAVKRGIEVGNIFQLGTRYTQSMNMTYTDSDGKLKNPIMGCYGIGVGRLLACIIEACHDEYGPIWPKSVAPWQIHICMINKKNKEVRQTGLELYEKLSARYEVIMDDRDVQAGIQFADADLLGVPLRLIVSARNLEQGEVEVVSRDKTIKVRVSLTALESYLDGVV</sequence>
<keyword evidence="3 10" id="KW-0963">Cytoplasm</keyword>